<sequence>MPTVLTPQGWVKVAPTPRKKTVTIDPAVALKGPLAYFSCQPLPSTRKEPVNRPQYPYDLSASPEKLQRQSATKANVAGKNRTISAPQIIAHEREYHDDEYEERQSQFSHSSRSASPPPPAHTKSHKSPRSRKPRHDEDSTSSSSGSTRSYPRHRPVQAAARPTTMNHHPSMPPGGYYGHNGYHSAPGLGMYDRQPPPSNARSMSYSWYNATTPLNM</sequence>
<dbReference type="RefSeq" id="XP_013321941.1">
    <property type="nucleotide sequence ID" value="XM_013466487.1"/>
</dbReference>
<proteinExistence type="predicted"/>
<evidence type="ECO:0000313" key="3">
    <source>
        <dbReference type="Proteomes" id="UP000054342"/>
    </source>
</evidence>
<dbReference type="GeneID" id="25323396"/>
<feature type="compositionally biased region" description="Low complexity" evidence="1">
    <location>
        <begin position="105"/>
        <end position="114"/>
    </location>
</feature>
<evidence type="ECO:0000256" key="1">
    <source>
        <dbReference type="SAM" id="MobiDB-lite"/>
    </source>
</evidence>
<gene>
    <name evidence="2" type="ORF">PV05_01488</name>
</gene>
<protein>
    <submittedName>
        <fullName evidence="2">Uncharacterized protein</fullName>
    </submittedName>
</protein>
<dbReference type="OrthoDB" id="4160704at2759"/>
<dbReference type="Proteomes" id="UP000054342">
    <property type="component" value="Unassembled WGS sequence"/>
</dbReference>
<evidence type="ECO:0000313" key="2">
    <source>
        <dbReference type="EMBL" id="KIW61357.1"/>
    </source>
</evidence>
<dbReference type="EMBL" id="KN847317">
    <property type="protein sequence ID" value="KIW61357.1"/>
    <property type="molecule type" value="Genomic_DNA"/>
</dbReference>
<name>A0A0D2DGB8_9EURO</name>
<feature type="compositionally biased region" description="Low complexity" evidence="1">
    <location>
        <begin position="140"/>
        <end position="149"/>
    </location>
</feature>
<keyword evidence="3" id="KW-1185">Reference proteome</keyword>
<feature type="region of interest" description="Disordered" evidence="1">
    <location>
        <begin position="41"/>
        <end position="187"/>
    </location>
</feature>
<feature type="compositionally biased region" description="Basic residues" evidence="1">
    <location>
        <begin position="122"/>
        <end position="133"/>
    </location>
</feature>
<dbReference type="AlphaFoldDB" id="A0A0D2DGB8"/>
<accession>A0A0D2DGB8</accession>
<organism evidence="2 3">
    <name type="scientific">Exophiala xenobiotica</name>
    <dbReference type="NCBI Taxonomy" id="348802"/>
    <lineage>
        <taxon>Eukaryota</taxon>
        <taxon>Fungi</taxon>
        <taxon>Dikarya</taxon>
        <taxon>Ascomycota</taxon>
        <taxon>Pezizomycotina</taxon>
        <taxon>Eurotiomycetes</taxon>
        <taxon>Chaetothyriomycetidae</taxon>
        <taxon>Chaetothyriales</taxon>
        <taxon>Herpotrichiellaceae</taxon>
        <taxon>Exophiala</taxon>
    </lineage>
</organism>
<reference evidence="2 3" key="1">
    <citation type="submission" date="2015-01" db="EMBL/GenBank/DDBJ databases">
        <title>The Genome Sequence of Exophiala xenobiotica CBS118157.</title>
        <authorList>
            <consortium name="The Broad Institute Genomics Platform"/>
            <person name="Cuomo C."/>
            <person name="de Hoog S."/>
            <person name="Gorbushina A."/>
            <person name="Stielow B."/>
            <person name="Teixiera M."/>
            <person name="Abouelleil A."/>
            <person name="Chapman S.B."/>
            <person name="Priest M."/>
            <person name="Young S.K."/>
            <person name="Wortman J."/>
            <person name="Nusbaum C."/>
            <person name="Birren B."/>
        </authorList>
    </citation>
    <scope>NUCLEOTIDE SEQUENCE [LARGE SCALE GENOMIC DNA]</scope>
    <source>
        <strain evidence="2 3">CBS 118157</strain>
    </source>
</reference>
<dbReference type="HOGENOM" id="CLU_1073752_0_0_1"/>